<proteinExistence type="predicted"/>
<evidence type="ECO:0000313" key="3">
    <source>
        <dbReference type="Proteomes" id="UP000016511"/>
    </source>
</evidence>
<sequence>FIVSNLLTEVQIIFVTFNNTIPEDERDLNLKEKMLEERDYIVYWALKGLRRLIENNFIFTSCNDSNEFKRQYVQEMNTAISFIESCCDVDWNNKSFRVHKRDLYNAYCKYCASNCLTSLNKTEFFNQIKSFSFEKKKFRYKGSIPLEGFIGISLKEVY</sequence>
<dbReference type="eggNOG" id="COG3378">
    <property type="taxonomic scope" value="Bacteria"/>
</dbReference>
<dbReference type="Proteomes" id="UP000016511">
    <property type="component" value="Unassembled WGS sequence"/>
</dbReference>
<dbReference type="STRING" id="649747.HMPREF0083_00094"/>
<dbReference type="RefSeq" id="WP_021623517.1">
    <property type="nucleotide sequence ID" value="NZ_KE952867.1"/>
</dbReference>
<dbReference type="HOGENOM" id="CLU_1664336_0_0_9"/>
<gene>
    <name evidence="2" type="ORF">HMPREF0083_00094</name>
</gene>
<accession>U1YM05</accession>
<dbReference type="GeneID" id="92840762"/>
<reference evidence="2 3" key="1">
    <citation type="submission" date="2013-08" db="EMBL/GenBank/DDBJ databases">
        <authorList>
            <person name="Weinstock G."/>
            <person name="Sodergren E."/>
            <person name="Wylie T."/>
            <person name="Fulton L."/>
            <person name="Fulton R."/>
            <person name="Fronick C."/>
            <person name="O'Laughlin M."/>
            <person name="Godfrey J."/>
            <person name="Miner T."/>
            <person name="Herter B."/>
            <person name="Appelbaum E."/>
            <person name="Cordes M."/>
            <person name="Lek S."/>
            <person name="Wollam A."/>
            <person name="Pepin K.H."/>
            <person name="Palsikar V.B."/>
            <person name="Mitreva M."/>
            <person name="Wilson R.K."/>
        </authorList>
    </citation>
    <scope>NUCLEOTIDE SEQUENCE [LARGE SCALE GENOMIC DNA]</scope>
    <source>
        <strain evidence="2 3">ATCC 12856</strain>
    </source>
</reference>
<protein>
    <recommendedName>
        <fullName evidence="1">DNA primase/nucleoside triphosphatase C-terminal domain-containing protein</fullName>
    </recommendedName>
</protein>
<feature type="non-terminal residue" evidence="2">
    <location>
        <position position="1"/>
    </location>
</feature>
<comment type="caution">
    <text evidence="2">The sequence shown here is derived from an EMBL/GenBank/DDBJ whole genome shotgun (WGS) entry which is preliminary data.</text>
</comment>
<dbReference type="EMBL" id="AWSJ01000008">
    <property type="protein sequence ID" value="ERI11806.1"/>
    <property type="molecule type" value="Genomic_DNA"/>
</dbReference>
<keyword evidence="3" id="KW-1185">Reference proteome</keyword>
<feature type="domain" description="DNA primase/nucleoside triphosphatase C-terminal" evidence="1">
    <location>
        <begin position="74"/>
        <end position="141"/>
    </location>
</feature>
<evidence type="ECO:0000313" key="2">
    <source>
        <dbReference type="EMBL" id="ERI11806.1"/>
    </source>
</evidence>
<dbReference type="Pfam" id="PF03288">
    <property type="entry name" value="Pox_D5"/>
    <property type="match status" value="1"/>
</dbReference>
<evidence type="ECO:0000259" key="1">
    <source>
        <dbReference type="Pfam" id="PF03288"/>
    </source>
</evidence>
<organism evidence="2 3">
    <name type="scientific">Aneurinibacillus aneurinilyticus ATCC 12856</name>
    <dbReference type="NCBI Taxonomy" id="649747"/>
    <lineage>
        <taxon>Bacteria</taxon>
        <taxon>Bacillati</taxon>
        <taxon>Bacillota</taxon>
        <taxon>Bacilli</taxon>
        <taxon>Bacillales</taxon>
        <taxon>Paenibacillaceae</taxon>
        <taxon>Aneurinibacillus group</taxon>
        <taxon>Aneurinibacillus</taxon>
    </lineage>
</organism>
<dbReference type="InterPro" id="IPR004968">
    <property type="entry name" value="DNA_primase/NTPase_C"/>
</dbReference>
<name>U1YM05_ANEAE</name>
<dbReference type="AlphaFoldDB" id="U1YM05"/>